<evidence type="ECO:0000256" key="1">
    <source>
        <dbReference type="SAM" id="MobiDB-lite"/>
    </source>
</evidence>
<dbReference type="InterPro" id="IPR029464">
    <property type="entry name" value="HSDR_N"/>
</dbReference>
<dbReference type="EMBL" id="CAMKVN010000059">
    <property type="protein sequence ID" value="CAI2162902.1"/>
    <property type="molecule type" value="Genomic_DNA"/>
</dbReference>
<evidence type="ECO:0000313" key="3">
    <source>
        <dbReference type="EMBL" id="CAI2162902.1"/>
    </source>
</evidence>
<evidence type="ECO:0000313" key="4">
    <source>
        <dbReference type="Proteomes" id="UP001153678"/>
    </source>
</evidence>
<dbReference type="Pfam" id="PF13588">
    <property type="entry name" value="HSDR_N_2"/>
    <property type="match status" value="1"/>
</dbReference>
<gene>
    <name evidence="3" type="ORF">FWILDA_LOCUS795</name>
</gene>
<keyword evidence="4" id="KW-1185">Reference proteome</keyword>
<organism evidence="3 4">
    <name type="scientific">Funneliformis geosporum</name>
    <dbReference type="NCBI Taxonomy" id="1117311"/>
    <lineage>
        <taxon>Eukaryota</taxon>
        <taxon>Fungi</taxon>
        <taxon>Fungi incertae sedis</taxon>
        <taxon>Mucoromycota</taxon>
        <taxon>Glomeromycotina</taxon>
        <taxon>Glomeromycetes</taxon>
        <taxon>Glomerales</taxon>
        <taxon>Glomeraceae</taxon>
        <taxon>Funneliformis</taxon>
    </lineage>
</organism>
<accession>A0A9W4SB55</accession>
<protein>
    <submittedName>
        <fullName evidence="3">16638_t:CDS:1</fullName>
    </submittedName>
</protein>
<proteinExistence type="predicted"/>
<evidence type="ECO:0000259" key="2">
    <source>
        <dbReference type="Pfam" id="PF13588"/>
    </source>
</evidence>
<feature type="region of interest" description="Disordered" evidence="1">
    <location>
        <begin position="147"/>
        <end position="173"/>
    </location>
</feature>
<sequence>MNQEIAQSLKNYLDDKQQKAKVVEIYDFEKAKVKYSEEIKSHREINKFGSEEMVRAYILAKLVNELDYEPKNIELEKEYHIGTPKTTKPRIDIIVRDDNGDAYLLASQEKGQGKKVKYLVLYSIDAIEDTIKDEAYGEAQKEPYVKGGKRDLEKQISSSKLNEDESETESGKEYVFQTKKAESNEQLFERINNLYKKALNKRLNLTDQKKLKKSFVVDENKRNSESKDILGLQLDKLAIEKVNNEQELPYLIDPAAGSGTFLIEYMKFITENLKIRFKDKLSDTEDIKNKHSEWFSDNRENN</sequence>
<feature type="domain" description="Type I restriction enzyme R protein N-terminal" evidence="2">
    <location>
        <begin position="51"/>
        <end position="107"/>
    </location>
</feature>
<dbReference type="Proteomes" id="UP001153678">
    <property type="component" value="Unassembled WGS sequence"/>
</dbReference>
<reference evidence="3" key="1">
    <citation type="submission" date="2022-08" db="EMBL/GenBank/DDBJ databases">
        <authorList>
            <person name="Kallberg Y."/>
            <person name="Tangrot J."/>
            <person name="Rosling A."/>
        </authorList>
    </citation>
    <scope>NUCLEOTIDE SEQUENCE</scope>
    <source>
        <strain evidence="3">Wild A</strain>
    </source>
</reference>
<name>A0A9W4SB55_9GLOM</name>
<dbReference type="AlphaFoldDB" id="A0A9W4SB55"/>
<comment type="caution">
    <text evidence="3">The sequence shown here is derived from an EMBL/GenBank/DDBJ whole genome shotgun (WGS) entry which is preliminary data.</text>
</comment>